<proteinExistence type="predicted"/>
<dbReference type="InterPro" id="IPR015064">
    <property type="entry name" value="Sda"/>
</dbReference>
<dbReference type="SUPFAM" id="SSF100985">
    <property type="entry name" value="Sporulation inhibitor Sda"/>
    <property type="match status" value="1"/>
</dbReference>
<dbReference type="Pfam" id="PF08970">
    <property type="entry name" value="Sda"/>
    <property type="match status" value="1"/>
</dbReference>
<dbReference type="Gene3D" id="1.10.287.1100">
    <property type="entry name" value="Sporulation inhibitor A"/>
    <property type="match status" value="1"/>
</dbReference>
<organism evidence="1 2">
    <name type="scientific">Paenibacillus thalictri</name>
    <dbReference type="NCBI Taxonomy" id="2527873"/>
    <lineage>
        <taxon>Bacteria</taxon>
        <taxon>Bacillati</taxon>
        <taxon>Bacillota</taxon>
        <taxon>Bacilli</taxon>
        <taxon>Bacillales</taxon>
        <taxon>Paenibacillaceae</taxon>
        <taxon>Paenibacillus</taxon>
    </lineage>
</organism>
<evidence type="ECO:0000313" key="2">
    <source>
        <dbReference type="Proteomes" id="UP000293142"/>
    </source>
</evidence>
<dbReference type="RefSeq" id="WP_131017091.1">
    <property type="nucleotide sequence ID" value="NZ_SIRE01000025.1"/>
</dbReference>
<dbReference type="OrthoDB" id="2933732at2"/>
<reference evidence="1 2" key="1">
    <citation type="submission" date="2019-02" db="EMBL/GenBank/DDBJ databases">
        <title>Paenibacillus sp. nov., isolated from surface-sterilized tissue of Thalictrum simplex L.</title>
        <authorList>
            <person name="Tuo L."/>
        </authorList>
    </citation>
    <scope>NUCLEOTIDE SEQUENCE [LARGE SCALE GENOMIC DNA]</scope>
    <source>
        <strain evidence="1 2">N2SHLJ1</strain>
    </source>
</reference>
<evidence type="ECO:0000313" key="1">
    <source>
        <dbReference type="EMBL" id="TBL71515.1"/>
    </source>
</evidence>
<gene>
    <name evidence="1" type="ORF">EYB31_29485</name>
</gene>
<dbReference type="AlphaFoldDB" id="A0A4Q9DII7"/>
<sequence>MRMISNEVLIDSYFKAIDLKLEDEFIKLLMDEIIRRQLKVSFDQSKAQVS</sequence>
<protein>
    <submittedName>
        <fullName evidence="1">Sporulation histidine kinase inhibitor Sda</fullName>
    </submittedName>
</protein>
<name>A0A4Q9DII7_9BACL</name>
<dbReference type="EMBL" id="SIRE01000025">
    <property type="protein sequence ID" value="TBL71515.1"/>
    <property type="molecule type" value="Genomic_DNA"/>
</dbReference>
<dbReference type="InterPro" id="IPR036916">
    <property type="entry name" value="Sda_sf"/>
</dbReference>
<accession>A0A4Q9DII7</accession>
<keyword evidence="2" id="KW-1185">Reference proteome</keyword>
<comment type="caution">
    <text evidence="1">The sequence shown here is derived from an EMBL/GenBank/DDBJ whole genome shotgun (WGS) entry which is preliminary data.</text>
</comment>
<dbReference type="Proteomes" id="UP000293142">
    <property type="component" value="Unassembled WGS sequence"/>
</dbReference>